<feature type="transmembrane region" description="Helical" evidence="1">
    <location>
        <begin position="20"/>
        <end position="47"/>
    </location>
</feature>
<dbReference type="PANTHER" id="PTHR40465:SF1">
    <property type="entry name" value="DUF6534 DOMAIN-CONTAINING PROTEIN"/>
    <property type="match status" value="1"/>
</dbReference>
<feature type="transmembrane region" description="Helical" evidence="1">
    <location>
        <begin position="129"/>
        <end position="149"/>
    </location>
</feature>
<dbReference type="Pfam" id="PF20152">
    <property type="entry name" value="DUF6534"/>
    <property type="match status" value="1"/>
</dbReference>
<keyword evidence="4" id="KW-1185">Reference proteome</keyword>
<organism evidence="3 4">
    <name type="scientific">Candolleomyces eurysporus</name>
    <dbReference type="NCBI Taxonomy" id="2828524"/>
    <lineage>
        <taxon>Eukaryota</taxon>
        <taxon>Fungi</taxon>
        <taxon>Dikarya</taxon>
        <taxon>Basidiomycota</taxon>
        <taxon>Agaricomycotina</taxon>
        <taxon>Agaricomycetes</taxon>
        <taxon>Agaricomycetidae</taxon>
        <taxon>Agaricales</taxon>
        <taxon>Agaricineae</taxon>
        <taxon>Psathyrellaceae</taxon>
        <taxon>Candolleomyces</taxon>
    </lineage>
</organism>
<feature type="transmembrane region" description="Helical" evidence="1">
    <location>
        <begin position="218"/>
        <end position="241"/>
    </location>
</feature>
<keyword evidence="1" id="KW-0812">Transmembrane</keyword>
<dbReference type="EMBL" id="JANBPK010000773">
    <property type="protein sequence ID" value="KAJ2932397.1"/>
    <property type="molecule type" value="Genomic_DNA"/>
</dbReference>
<dbReference type="OrthoDB" id="2884999at2759"/>
<keyword evidence="1" id="KW-1133">Transmembrane helix</keyword>
<evidence type="ECO:0000256" key="1">
    <source>
        <dbReference type="SAM" id="Phobius"/>
    </source>
</evidence>
<name>A0A9W8JD23_9AGAR</name>
<feature type="domain" description="DUF6534" evidence="2">
    <location>
        <begin position="180"/>
        <end position="273"/>
    </location>
</feature>
<feature type="transmembrane region" description="Helical" evidence="1">
    <location>
        <begin position="97"/>
        <end position="117"/>
    </location>
</feature>
<proteinExistence type="predicted"/>
<dbReference type="InterPro" id="IPR045339">
    <property type="entry name" value="DUF6534"/>
</dbReference>
<accession>A0A9W8JD23</accession>
<feature type="transmembrane region" description="Helical" evidence="1">
    <location>
        <begin position="247"/>
        <end position="266"/>
    </location>
</feature>
<protein>
    <recommendedName>
        <fullName evidence="2">DUF6534 domain-containing protein</fullName>
    </recommendedName>
</protein>
<gene>
    <name evidence="3" type="ORF">H1R20_g4701</name>
</gene>
<comment type="caution">
    <text evidence="3">The sequence shown here is derived from an EMBL/GenBank/DDBJ whole genome shotgun (WGS) entry which is preliminary data.</text>
</comment>
<evidence type="ECO:0000313" key="4">
    <source>
        <dbReference type="Proteomes" id="UP001140091"/>
    </source>
</evidence>
<dbReference type="Proteomes" id="UP001140091">
    <property type="component" value="Unassembled WGS sequence"/>
</dbReference>
<evidence type="ECO:0000313" key="3">
    <source>
        <dbReference type="EMBL" id="KAJ2932397.1"/>
    </source>
</evidence>
<feature type="transmembrane region" description="Helical" evidence="1">
    <location>
        <begin position="59"/>
        <end position="77"/>
    </location>
</feature>
<dbReference type="AlphaFoldDB" id="A0A9W8JD23"/>
<feature type="non-terminal residue" evidence="3">
    <location>
        <position position="364"/>
    </location>
</feature>
<sequence length="364" mass="40287">MDPSLNPALGCTPAYDLGPYTGAIFLGTFICMALWGIATMQVINFFTSNYPGDSWRLRSLVIWVWAMDTVHKCLIMAGNYQDLVSGKVMNPTGPNRLMIFTHVATSWVAVPVQLFFMYRIWRFQNRIRWFFVIPLAPCILFHFAMGFVLTTVNWIRNGNPAAIPQSTMLALVVANMVVVAAADVLLAVGLCILLWRTYLEVVSGTAGATSGASMVQRLLLLTVNTGIWTALFGLVTMATSIRYPQNLIHIAFCFIISPVYVIMLLANLNARSSIRSEGDRVIEFNKSGASSTRLTSFRNRSIRIARPSTTVDSKCSDTLAGSRSSAGDDKLQITIQRESYEKYDDVSLRNSSLRDSTLLPPVAV</sequence>
<evidence type="ECO:0000259" key="2">
    <source>
        <dbReference type="Pfam" id="PF20152"/>
    </source>
</evidence>
<reference evidence="3" key="1">
    <citation type="submission" date="2022-06" db="EMBL/GenBank/DDBJ databases">
        <title>Genome Sequence of Candolleomyces eurysporus.</title>
        <authorList>
            <person name="Buettner E."/>
        </authorList>
    </citation>
    <scope>NUCLEOTIDE SEQUENCE</scope>
    <source>
        <strain evidence="3">VTCC 930004</strain>
    </source>
</reference>
<feature type="transmembrane region" description="Helical" evidence="1">
    <location>
        <begin position="169"/>
        <end position="195"/>
    </location>
</feature>
<keyword evidence="1" id="KW-0472">Membrane</keyword>
<dbReference type="PANTHER" id="PTHR40465">
    <property type="entry name" value="CHROMOSOME 1, WHOLE GENOME SHOTGUN SEQUENCE"/>
    <property type="match status" value="1"/>
</dbReference>